<dbReference type="SUPFAM" id="SSF53335">
    <property type="entry name" value="S-adenosyl-L-methionine-dependent methyltransferases"/>
    <property type="match status" value="1"/>
</dbReference>
<dbReference type="EMBL" id="MU006096">
    <property type="protein sequence ID" value="KAF2838815.1"/>
    <property type="molecule type" value="Genomic_DNA"/>
</dbReference>
<dbReference type="OrthoDB" id="2387925at2759"/>
<dbReference type="AlphaFoldDB" id="A0A9P4VQX8"/>
<evidence type="ECO:0000256" key="1">
    <source>
        <dbReference type="ARBA" id="ARBA00012265"/>
    </source>
</evidence>
<name>A0A9P4VQX8_9PEZI</name>
<dbReference type="GO" id="GO:0005737">
    <property type="term" value="C:cytoplasm"/>
    <property type="evidence" value="ECO:0007669"/>
    <property type="project" value="TreeGrafter"/>
</dbReference>
<evidence type="ECO:0000313" key="4">
    <source>
        <dbReference type="EMBL" id="KAF2838815.1"/>
    </source>
</evidence>
<accession>A0A9P4VQX8</accession>
<sequence length="492" mass="54192">MSSTVYFQVKRKDVKTVKTALERQQKFLKFVGIQPSLDVEGAFLIPTTFPLSNTGEQLAGSLYCEIPKQWMKELGLEDLDVSIKIITQPNGSDSNSILTISPRGPKENAIHSAVALWLAEHKKSISPSLIPKTYSIYTPMVLLPPSAFSSSEWTSLFQTLLEERKADFFAYITNALHVTHLAINAPIPLTTSPSSQDEPNIIRAPTNIIPLHGDFGPHPSTLTTPPTQSDFTTAFWVQATQNGIHQIWAPLYTMFSRGNIREKTRLLSLPSVLSTVRLGPSSAVDLYAGIGYFAFSYAKAGVSKILCWDLNPWSVEGLRRGAERNGWGYVVLGTGETGRGEDVKAMADEETKFVVFNESNESELSLPRIRQLRPYIPPIRHVNLGILPTSRDSWTTAVHVLDSDLGGWAHVHENVADNPTSIAAAATECARAIGSKVKTLGGKGEEVRVEDVARVKTFAPGVVHVVFDVWVPPKHRGESLKVLDDKRNNTDK</sequence>
<gene>
    <name evidence="4" type="ORF">M501DRAFT_1058075</name>
</gene>
<reference evidence="4" key="1">
    <citation type="journal article" date="2020" name="Stud. Mycol.">
        <title>101 Dothideomycetes genomes: a test case for predicting lifestyles and emergence of pathogens.</title>
        <authorList>
            <person name="Haridas S."/>
            <person name="Albert R."/>
            <person name="Binder M."/>
            <person name="Bloem J."/>
            <person name="Labutti K."/>
            <person name="Salamov A."/>
            <person name="Andreopoulos B."/>
            <person name="Baker S."/>
            <person name="Barry K."/>
            <person name="Bills G."/>
            <person name="Bluhm B."/>
            <person name="Cannon C."/>
            <person name="Castanera R."/>
            <person name="Culley D."/>
            <person name="Daum C."/>
            <person name="Ezra D."/>
            <person name="Gonzalez J."/>
            <person name="Henrissat B."/>
            <person name="Kuo A."/>
            <person name="Liang C."/>
            <person name="Lipzen A."/>
            <person name="Lutzoni F."/>
            <person name="Magnuson J."/>
            <person name="Mondo S."/>
            <person name="Nolan M."/>
            <person name="Ohm R."/>
            <person name="Pangilinan J."/>
            <person name="Park H.-J."/>
            <person name="Ramirez L."/>
            <person name="Alfaro M."/>
            <person name="Sun H."/>
            <person name="Tritt A."/>
            <person name="Yoshinaga Y."/>
            <person name="Zwiers L.-H."/>
            <person name="Turgeon B."/>
            <person name="Goodwin S."/>
            <person name="Spatafora J."/>
            <person name="Crous P."/>
            <person name="Grigoriev I."/>
        </authorList>
    </citation>
    <scope>NUCLEOTIDE SEQUENCE</scope>
    <source>
        <strain evidence="4">CBS 101060</strain>
    </source>
</reference>
<dbReference type="PROSITE" id="PS51684">
    <property type="entry name" value="SAM_MT_TRM5_TYW2"/>
    <property type="match status" value="1"/>
</dbReference>
<dbReference type="PANTHER" id="PTHR23245">
    <property type="entry name" value="TRNA METHYLTRANSFERASE"/>
    <property type="match status" value="1"/>
</dbReference>
<protein>
    <recommendedName>
        <fullName evidence="1">tRNA(Phe) (4-demethylwyosine(37)-C(7)) aminocarboxypropyltransferase</fullName>
        <ecNumber evidence="1">2.5.1.114</ecNumber>
    </recommendedName>
</protein>
<dbReference type="GO" id="GO:0102522">
    <property type="term" value="F:tRNA 4-demethylwyosine alpha-amino-alpha-carboxypropyltransferase activity"/>
    <property type="evidence" value="ECO:0007669"/>
    <property type="project" value="UniProtKB-EC"/>
</dbReference>
<dbReference type="CDD" id="cd02440">
    <property type="entry name" value="AdoMet_MTases"/>
    <property type="match status" value="1"/>
</dbReference>
<organism evidence="4 5">
    <name type="scientific">Patellaria atrata CBS 101060</name>
    <dbReference type="NCBI Taxonomy" id="1346257"/>
    <lineage>
        <taxon>Eukaryota</taxon>
        <taxon>Fungi</taxon>
        <taxon>Dikarya</taxon>
        <taxon>Ascomycota</taxon>
        <taxon>Pezizomycotina</taxon>
        <taxon>Dothideomycetes</taxon>
        <taxon>Dothideomycetes incertae sedis</taxon>
        <taxon>Patellariales</taxon>
        <taxon>Patellariaceae</taxon>
        <taxon>Patellaria</taxon>
    </lineage>
</organism>
<proteinExistence type="predicted"/>
<feature type="domain" description="SAM-dependent methyltransferase TRM5/TYW2-type" evidence="3">
    <location>
        <begin position="171"/>
        <end position="473"/>
    </location>
</feature>
<comment type="catalytic activity">
    <reaction evidence="2">
        <text>4-demethylwyosine(37) in tRNA(Phe) + S-adenosyl-L-methionine = 4-demethyl-7-[(3S)-3-amino-3-carboxypropyl]wyosine(37) in tRNA(Phe) + S-methyl-5'-thioadenosine + H(+)</text>
        <dbReference type="Rhea" id="RHEA:36355"/>
        <dbReference type="Rhea" id="RHEA-COMP:10164"/>
        <dbReference type="Rhea" id="RHEA-COMP:10378"/>
        <dbReference type="ChEBI" id="CHEBI:15378"/>
        <dbReference type="ChEBI" id="CHEBI:17509"/>
        <dbReference type="ChEBI" id="CHEBI:59789"/>
        <dbReference type="ChEBI" id="CHEBI:64315"/>
        <dbReference type="ChEBI" id="CHEBI:73550"/>
        <dbReference type="EC" id="2.5.1.114"/>
    </reaction>
</comment>
<evidence type="ECO:0000259" key="3">
    <source>
        <dbReference type="PROSITE" id="PS51684"/>
    </source>
</evidence>
<dbReference type="InterPro" id="IPR029063">
    <property type="entry name" value="SAM-dependent_MTases_sf"/>
</dbReference>
<dbReference type="InterPro" id="IPR030382">
    <property type="entry name" value="MeTrfase_TRM5/TYW2"/>
</dbReference>
<dbReference type="EC" id="2.5.1.114" evidence="1"/>
<dbReference type="GO" id="GO:0031591">
    <property type="term" value="P:wybutosine biosynthetic process"/>
    <property type="evidence" value="ECO:0007669"/>
    <property type="project" value="TreeGrafter"/>
</dbReference>
<dbReference type="PANTHER" id="PTHR23245:SF25">
    <property type="entry name" value="TRNA WYBUTOSINE-SYNTHESIZING PROTEIN 2 HOMOLOG"/>
    <property type="match status" value="1"/>
</dbReference>
<evidence type="ECO:0000256" key="2">
    <source>
        <dbReference type="ARBA" id="ARBA00049400"/>
    </source>
</evidence>
<dbReference type="GO" id="GO:0030488">
    <property type="term" value="P:tRNA methylation"/>
    <property type="evidence" value="ECO:0007669"/>
    <property type="project" value="TreeGrafter"/>
</dbReference>
<comment type="caution">
    <text evidence="4">The sequence shown here is derived from an EMBL/GenBank/DDBJ whole genome shotgun (WGS) entry which is preliminary data.</text>
</comment>
<dbReference type="GO" id="GO:0008175">
    <property type="term" value="F:tRNA methyltransferase activity"/>
    <property type="evidence" value="ECO:0007669"/>
    <property type="project" value="TreeGrafter"/>
</dbReference>
<evidence type="ECO:0000313" key="5">
    <source>
        <dbReference type="Proteomes" id="UP000799429"/>
    </source>
</evidence>
<dbReference type="Proteomes" id="UP000799429">
    <property type="component" value="Unassembled WGS sequence"/>
</dbReference>
<keyword evidence="5" id="KW-1185">Reference proteome</keyword>
<dbReference type="Gene3D" id="3.40.50.150">
    <property type="entry name" value="Vaccinia Virus protein VP39"/>
    <property type="match status" value="1"/>
</dbReference>